<organism evidence="2 3">
    <name type="scientific">Flavimobilis rhizosphaerae</name>
    <dbReference type="NCBI Taxonomy" id="2775421"/>
    <lineage>
        <taxon>Bacteria</taxon>
        <taxon>Bacillati</taxon>
        <taxon>Actinomycetota</taxon>
        <taxon>Actinomycetes</taxon>
        <taxon>Micrococcales</taxon>
        <taxon>Jonesiaceae</taxon>
        <taxon>Flavimobilis</taxon>
    </lineage>
</organism>
<dbReference type="RefSeq" id="WP_192279223.1">
    <property type="nucleotide sequence ID" value="NZ_JACZDF010000003.1"/>
</dbReference>
<keyword evidence="3" id="KW-1185">Reference proteome</keyword>
<dbReference type="SUPFAM" id="SSF55166">
    <property type="entry name" value="Hedgehog/DD-peptidase"/>
    <property type="match status" value="1"/>
</dbReference>
<keyword evidence="2" id="KW-0645">Protease</keyword>
<sequence>MHLVRRVLAVIVLLVVAVGGTHLVRSATAEADVPTTELARRSDKNGRLTADELTSIGGGYELRKDAAAAFRTLEKAAKKADVRWTVNSAYRDYDAQVAMVEEFGLLSEGGRAAAPGTSEHGLGLSVDLTLDWEEVEWMREHAADHGFAETIAEEPWHWTYQP</sequence>
<keyword evidence="2" id="KW-0378">Hydrolase</keyword>
<evidence type="ECO:0000259" key="1">
    <source>
        <dbReference type="Pfam" id="PF02557"/>
    </source>
</evidence>
<proteinExistence type="predicted"/>
<feature type="domain" description="D-alanyl-D-alanine carboxypeptidase-like core" evidence="1">
    <location>
        <begin position="61"/>
        <end position="162"/>
    </location>
</feature>
<dbReference type="PANTHER" id="PTHR34385:SF1">
    <property type="entry name" value="PEPTIDOGLYCAN L-ALANYL-D-GLUTAMATE ENDOPEPTIDASE CWLK"/>
    <property type="match status" value="1"/>
</dbReference>
<dbReference type="InterPro" id="IPR052179">
    <property type="entry name" value="DD-CPase-like"/>
</dbReference>
<dbReference type="EMBL" id="JACZDF010000003">
    <property type="protein sequence ID" value="MBD9699284.1"/>
    <property type="molecule type" value="Genomic_DNA"/>
</dbReference>
<keyword evidence="2" id="KW-0121">Carboxypeptidase</keyword>
<dbReference type="Gene3D" id="3.30.1380.10">
    <property type="match status" value="1"/>
</dbReference>
<evidence type="ECO:0000313" key="2">
    <source>
        <dbReference type="EMBL" id="MBD9699284.1"/>
    </source>
</evidence>
<dbReference type="InterPro" id="IPR003709">
    <property type="entry name" value="VanY-like_core_dom"/>
</dbReference>
<accession>A0ABR9DQU7</accession>
<gene>
    <name evidence="2" type="ORF">IGS67_07240</name>
</gene>
<dbReference type="Proteomes" id="UP000642107">
    <property type="component" value="Unassembled WGS sequence"/>
</dbReference>
<comment type="caution">
    <text evidence="2">The sequence shown here is derived from an EMBL/GenBank/DDBJ whole genome shotgun (WGS) entry which is preliminary data.</text>
</comment>
<reference evidence="2 3" key="1">
    <citation type="submission" date="2020-09" db="EMBL/GenBank/DDBJ databases">
        <title>Flavimobilis rhizosphaerae sp. nov., isolated from rhizosphere soil of Spartina alterniflora.</title>
        <authorList>
            <person name="Hanqin C."/>
        </authorList>
    </citation>
    <scope>NUCLEOTIDE SEQUENCE [LARGE SCALE GENOMIC DNA]</scope>
    <source>
        <strain evidence="2 3">GY 10621</strain>
    </source>
</reference>
<evidence type="ECO:0000313" key="3">
    <source>
        <dbReference type="Proteomes" id="UP000642107"/>
    </source>
</evidence>
<dbReference type="InterPro" id="IPR009045">
    <property type="entry name" value="Zn_M74/Hedgehog-like"/>
</dbReference>
<dbReference type="GO" id="GO:0004180">
    <property type="term" value="F:carboxypeptidase activity"/>
    <property type="evidence" value="ECO:0007669"/>
    <property type="project" value="UniProtKB-KW"/>
</dbReference>
<dbReference type="Pfam" id="PF02557">
    <property type="entry name" value="VanY"/>
    <property type="match status" value="1"/>
</dbReference>
<dbReference type="PANTHER" id="PTHR34385">
    <property type="entry name" value="D-ALANYL-D-ALANINE CARBOXYPEPTIDASE"/>
    <property type="match status" value="1"/>
</dbReference>
<protein>
    <submittedName>
        <fullName evidence="2">D-alanyl-D-alanine carboxypeptidase family protein</fullName>
    </submittedName>
</protein>
<name>A0ABR9DQU7_9MICO</name>